<dbReference type="SUPFAM" id="SSF51735">
    <property type="entry name" value="NAD(P)-binding Rossmann-fold domains"/>
    <property type="match status" value="1"/>
</dbReference>
<gene>
    <name evidence="2" type="ORF">CRI93_00755</name>
</gene>
<feature type="domain" description="NAD-dependent epimerase/dehydratase" evidence="1">
    <location>
        <begin position="23"/>
        <end position="194"/>
    </location>
</feature>
<dbReference type="Proteomes" id="UP000221024">
    <property type="component" value="Unassembled WGS sequence"/>
</dbReference>
<dbReference type="PANTHER" id="PTHR48079">
    <property type="entry name" value="PROTEIN YEEZ"/>
    <property type="match status" value="1"/>
</dbReference>
<reference evidence="2 3" key="1">
    <citation type="submission" date="2017-10" db="EMBL/GenBank/DDBJ databases">
        <title>Draft genome of Longimonas halophila.</title>
        <authorList>
            <person name="Goh K.M."/>
            <person name="Shamsir M.S."/>
            <person name="Lim S.W."/>
        </authorList>
    </citation>
    <scope>NUCLEOTIDE SEQUENCE [LARGE SCALE GENOMIC DNA]</scope>
    <source>
        <strain evidence="2 3">KCTC 42399</strain>
    </source>
</reference>
<comment type="caution">
    <text evidence="2">The sequence shown here is derived from an EMBL/GenBank/DDBJ whole genome shotgun (WGS) entry which is preliminary data.</text>
</comment>
<sequence>MSTSDVRREQPHSAESPSVSIVGCGWVGLAAGRVLAQQGYTVCGSTTRPSQRSVLADAGIEPFVTTFGPDPEPAVPDLFDSDVLICTLPPGRSNADEAPYLDQVAVLMAQAQAHGIERVIYTSSTGVYPPTKVPVTEEAIDPRAPHGAAAPRRSTAEAVRSAEQIIVTAYPERAVILRLGGLFGPDRHPGRFIAGRTDVKRPEGPVNIVHQQDVVGAIQAVVEQEDVQGVFNVVAPKHPTRRAFYEAAARDYGGDPPTFAGDSNTEGKRVVSTKLMDTLGYVFTYPDPTAAFRQEA</sequence>
<dbReference type="PANTHER" id="PTHR48079:SF6">
    <property type="entry name" value="NAD(P)-BINDING DOMAIN-CONTAINING PROTEIN-RELATED"/>
    <property type="match status" value="1"/>
</dbReference>
<organism evidence="2 3">
    <name type="scientific">Longimonas halophila</name>
    <dbReference type="NCBI Taxonomy" id="1469170"/>
    <lineage>
        <taxon>Bacteria</taxon>
        <taxon>Pseudomonadati</taxon>
        <taxon>Rhodothermota</taxon>
        <taxon>Rhodothermia</taxon>
        <taxon>Rhodothermales</taxon>
        <taxon>Salisaetaceae</taxon>
        <taxon>Longimonas</taxon>
    </lineage>
</organism>
<evidence type="ECO:0000313" key="2">
    <source>
        <dbReference type="EMBL" id="PEN09292.1"/>
    </source>
</evidence>
<dbReference type="InterPro" id="IPR036291">
    <property type="entry name" value="NAD(P)-bd_dom_sf"/>
</dbReference>
<dbReference type="Gene3D" id="3.40.50.720">
    <property type="entry name" value="NAD(P)-binding Rossmann-like Domain"/>
    <property type="match status" value="1"/>
</dbReference>
<accession>A0A2H3NQD5</accession>
<dbReference type="Pfam" id="PF01370">
    <property type="entry name" value="Epimerase"/>
    <property type="match status" value="1"/>
</dbReference>
<dbReference type="AlphaFoldDB" id="A0A2H3NQD5"/>
<proteinExistence type="predicted"/>
<dbReference type="GO" id="GO:0004029">
    <property type="term" value="F:aldehyde dehydrogenase (NAD+) activity"/>
    <property type="evidence" value="ECO:0007669"/>
    <property type="project" value="TreeGrafter"/>
</dbReference>
<dbReference type="CDD" id="cd05266">
    <property type="entry name" value="SDR_a4"/>
    <property type="match status" value="1"/>
</dbReference>
<dbReference type="InterPro" id="IPR001509">
    <property type="entry name" value="Epimerase_deHydtase"/>
</dbReference>
<protein>
    <submittedName>
        <fullName evidence="2">NAD(P)-dependent oxidoreductase</fullName>
    </submittedName>
</protein>
<dbReference type="EMBL" id="PDEP01000001">
    <property type="protein sequence ID" value="PEN09292.1"/>
    <property type="molecule type" value="Genomic_DNA"/>
</dbReference>
<dbReference type="OrthoDB" id="751203at2"/>
<evidence type="ECO:0000259" key="1">
    <source>
        <dbReference type="Pfam" id="PF01370"/>
    </source>
</evidence>
<name>A0A2H3NQD5_9BACT</name>
<dbReference type="GO" id="GO:0005737">
    <property type="term" value="C:cytoplasm"/>
    <property type="evidence" value="ECO:0007669"/>
    <property type="project" value="TreeGrafter"/>
</dbReference>
<dbReference type="InterPro" id="IPR051783">
    <property type="entry name" value="NAD(P)-dependent_oxidoreduct"/>
</dbReference>
<dbReference type="RefSeq" id="WP_098060691.1">
    <property type="nucleotide sequence ID" value="NZ_PDEP01000001.1"/>
</dbReference>
<evidence type="ECO:0000313" key="3">
    <source>
        <dbReference type="Proteomes" id="UP000221024"/>
    </source>
</evidence>
<keyword evidence="3" id="KW-1185">Reference proteome</keyword>